<dbReference type="OrthoDB" id="5651835at2"/>
<evidence type="ECO:0008006" key="7">
    <source>
        <dbReference type="Google" id="ProtNLM"/>
    </source>
</evidence>
<organism evidence="4 6">
    <name type="scientific">Fluoribacter gormanii</name>
    <dbReference type="NCBI Taxonomy" id="464"/>
    <lineage>
        <taxon>Bacteria</taxon>
        <taxon>Pseudomonadati</taxon>
        <taxon>Pseudomonadota</taxon>
        <taxon>Gammaproteobacteria</taxon>
        <taxon>Legionellales</taxon>
        <taxon>Legionellaceae</taxon>
        <taxon>Fluoribacter</taxon>
    </lineage>
</organism>
<feature type="coiled-coil region" evidence="1">
    <location>
        <begin position="2"/>
        <end position="33"/>
    </location>
</feature>
<keyword evidence="1" id="KW-0175">Coiled coil</keyword>
<evidence type="ECO:0000256" key="2">
    <source>
        <dbReference type="SAM" id="MobiDB-lite"/>
    </source>
</evidence>
<evidence type="ECO:0000256" key="1">
    <source>
        <dbReference type="SAM" id="Coils"/>
    </source>
</evidence>
<proteinExistence type="predicted"/>
<dbReference type="EMBL" id="FTNL01000004">
    <property type="protein sequence ID" value="SIQ89710.1"/>
    <property type="molecule type" value="Genomic_DNA"/>
</dbReference>
<sequence length="296" mass="33940">MAAKSKDQMETELKELNELSAKGMAQLREEKNKKDLDEYIAEKRKEEQMKYSKWLDELRNKHKLTKRRDGGPETYEEELKELADSVINSEQNAYNDWRSNMMSLLNLFGKMNKTVNISADQVAGEAWNRLKNPDEENSWLATKLIGNYLIKGAENKYSEVKARMLHAIKGDGDLQLPTLEHKVTFKDGKVHVADLTYNQGVQINAPQKQGEPKKPENQANQAFRSMVALWLAENDYIPVDGKPNEYKHYASGAVLDEDTFKRLNADPETSLSKFLKDNANLKYEEQEESRATPTPP</sequence>
<evidence type="ECO:0000313" key="6">
    <source>
        <dbReference type="Proteomes" id="UP000254374"/>
    </source>
</evidence>
<reference evidence="3 5" key="1">
    <citation type="submission" date="2017-01" db="EMBL/GenBank/DDBJ databases">
        <authorList>
            <person name="Varghese N."/>
            <person name="Submissions S."/>
        </authorList>
    </citation>
    <scope>NUCLEOTIDE SEQUENCE [LARGE SCALE GENOMIC DNA]</scope>
    <source>
        <strain evidence="3 5">ATCC 33342</strain>
    </source>
</reference>
<evidence type="ECO:0000313" key="4">
    <source>
        <dbReference type="EMBL" id="STO24659.1"/>
    </source>
</evidence>
<evidence type="ECO:0000313" key="5">
    <source>
        <dbReference type="Proteomes" id="UP000186808"/>
    </source>
</evidence>
<gene>
    <name evidence="4" type="ORF">NCTC11401_01476</name>
    <name evidence="3" type="ORF">SAMN05421777_10456</name>
</gene>
<dbReference type="RefSeq" id="WP_058469486.1">
    <property type="nucleotide sequence ID" value="NZ_CAAAIX010000003.1"/>
</dbReference>
<dbReference type="Proteomes" id="UP000254374">
    <property type="component" value="Unassembled WGS sequence"/>
</dbReference>
<keyword evidence="5" id="KW-1185">Reference proteome</keyword>
<accession>A0A377GIJ6</accession>
<dbReference type="STRING" id="464.Lgor_3177"/>
<dbReference type="Proteomes" id="UP000186808">
    <property type="component" value="Unassembled WGS sequence"/>
</dbReference>
<dbReference type="EMBL" id="UGGV01000001">
    <property type="protein sequence ID" value="STO24659.1"/>
    <property type="molecule type" value="Genomic_DNA"/>
</dbReference>
<feature type="region of interest" description="Disordered" evidence="2">
    <location>
        <begin position="276"/>
        <end position="296"/>
    </location>
</feature>
<protein>
    <recommendedName>
        <fullName evidence="7">Membrane-associated HD superfamily hydrolase</fullName>
    </recommendedName>
</protein>
<name>A0A377GIJ6_9GAMM</name>
<evidence type="ECO:0000313" key="3">
    <source>
        <dbReference type="EMBL" id="SIQ89710.1"/>
    </source>
</evidence>
<dbReference type="AlphaFoldDB" id="A0A377GIJ6"/>
<reference evidence="4 6" key="2">
    <citation type="submission" date="2018-06" db="EMBL/GenBank/DDBJ databases">
        <authorList>
            <consortium name="Pathogen Informatics"/>
            <person name="Doyle S."/>
        </authorList>
    </citation>
    <scope>NUCLEOTIDE SEQUENCE [LARGE SCALE GENOMIC DNA]</scope>
    <source>
        <strain evidence="4 6">NCTC11401</strain>
    </source>
</reference>